<dbReference type="Proteomes" id="UP001057452">
    <property type="component" value="Chromosome 10"/>
</dbReference>
<organism evidence="1 2">
    <name type="scientific">Chaenocephalus aceratus</name>
    <name type="common">Blackfin icefish</name>
    <name type="synonym">Chaenichthys aceratus</name>
    <dbReference type="NCBI Taxonomy" id="36190"/>
    <lineage>
        <taxon>Eukaryota</taxon>
        <taxon>Metazoa</taxon>
        <taxon>Chordata</taxon>
        <taxon>Craniata</taxon>
        <taxon>Vertebrata</taxon>
        <taxon>Euteleostomi</taxon>
        <taxon>Actinopterygii</taxon>
        <taxon>Neopterygii</taxon>
        <taxon>Teleostei</taxon>
        <taxon>Neoteleostei</taxon>
        <taxon>Acanthomorphata</taxon>
        <taxon>Eupercaria</taxon>
        <taxon>Perciformes</taxon>
        <taxon>Notothenioidei</taxon>
        <taxon>Channichthyidae</taxon>
        <taxon>Chaenocephalus</taxon>
    </lineage>
</organism>
<proteinExistence type="predicted"/>
<protein>
    <submittedName>
        <fullName evidence="1">Uncharacterized protein</fullName>
    </submittedName>
</protein>
<evidence type="ECO:0000313" key="2">
    <source>
        <dbReference type="Proteomes" id="UP001057452"/>
    </source>
</evidence>
<keyword evidence="2" id="KW-1185">Reference proteome</keyword>
<reference evidence="1" key="1">
    <citation type="submission" date="2022-05" db="EMBL/GenBank/DDBJ databases">
        <title>Chromosome-level genome of Chaenocephalus aceratus.</title>
        <authorList>
            <person name="Park H."/>
        </authorList>
    </citation>
    <scope>NUCLEOTIDE SEQUENCE</scope>
    <source>
        <strain evidence="1">KU_202001</strain>
    </source>
</reference>
<evidence type="ECO:0000313" key="1">
    <source>
        <dbReference type="EMBL" id="KAI4819289.1"/>
    </source>
</evidence>
<name>A0ACB9WZI4_CHAAC</name>
<gene>
    <name evidence="1" type="ORF">KUCAC02_004542</name>
</gene>
<comment type="caution">
    <text evidence="1">The sequence shown here is derived from an EMBL/GenBank/DDBJ whole genome shotgun (WGS) entry which is preliminary data.</text>
</comment>
<sequence length="97" mass="11567">MQRGRGDEERKGKEAREERKGHRRGEEDSKETHMQRGRGDEERKGKEAREERRRGEKDWKQRGSNVFQLPVKVDQVHDFPCFPNFESLFSANEHEAE</sequence>
<dbReference type="EMBL" id="CM043794">
    <property type="protein sequence ID" value="KAI4819289.1"/>
    <property type="molecule type" value="Genomic_DNA"/>
</dbReference>
<accession>A0ACB9WZI4</accession>